<dbReference type="STRING" id="4097.A0A1S4A5J2"/>
<feature type="domain" description="Endonuclease/exonuclease/phosphatase" evidence="1">
    <location>
        <begin position="53"/>
        <end position="165"/>
    </location>
</feature>
<accession>A0A1S4A5J2</accession>
<evidence type="ECO:0000259" key="1">
    <source>
        <dbReference type="Pfam" id="PF03372"/>
    </source>
</evidence>
<organism evidence="2 3">
    <name type="scientific">Nicotiana tabacum</name>
    <name type="common">Common tobacco</name>
    <dbReference type="NCBI Taxonomy" id="4097"/>
    <lineage>
        <taxon>Eukaryota</taxon>
        <taxon>Viridiplantae</taxon>
        <taxon>Streptophyta</taxon>
        <taxon>Embryophyta</taxon>
        <taxon>Tracheophyta</taxon>
        <taxon>Spermatophyta</taxon>
        <taxon>Magnoliopsida</taxon>
        <taxon>eudicotyledons</taxon>
        <taxon>Gunneridae</taxon>
        <taxon>Pentapetalae</taxon>
        <taxon>asterids</taxon>
        <taxon>lamiids</taxon>
        <taxon>Solanales</taxon>
        <taxon>Solanaceae</taxon>
        <taxon>Nicotianoideae</taxon>
        <taxon>Nicotianeae</taxon>
        <taxon>Nicotiana</taxon>
    </lineage>
</organism>
<dbReference type="KEGG" id="nta:107793986"/>
<dbReference type="OMA" id="VNIWEAK"/>
<reference evidence="3" key="2">
    <citation type="submission" date="2025-08" db="UniProtKB">
        <authorList>
            <consortium name="RefSeq"/>
        </authorList>
    </citation>
    <scope>IDENTIFICATION</scope>
    <source>
        <tissue evidence="3">Leaf</tissue>
    </source>
</reference>
<dbReference type="PaxDb" id="4097-A0A1S4A5J2"/>
<dbReference type="AlphaFoldDB" id="A0A1S4A5J2"/>
<dbReference type="RefSeq" id="XP_016471922.1">
    <property type="nucleotide sequence ID" value="XM_016616436.1"/>
</dbReference>
<evidence type="ECO:0000313" key="3">
    <source>
        <dbReference type="RefSeq" id="XP_016471922.1"/>
    </source>
</evidence>
<dbReference type="SUPFAM" id="SSF56219">
    <property type="entry name" value="DNase I-like"/>
    <property type="match status" value="1"/>
</dbReference>
<name>A0A1S4A5J2_TOBAC</name>
<reference evidence="2" key="1">
    <citation type="journal article" date="2014" name="Nat. Commun.">
        <title>The tobacco genome sequence and its comparison with those of tomato and potato.</title>
        <authorList>
            <person name="Sierro N."/>
            <person name="Battey J.N."/>
            <person name="Ouadi S."/>
            <person name="Bakaher N."/>
            <person name="Bovet L."/>
            <person name="Willig A."/>
            <person name="Goepfert S."/>
            <person name="Peitsch M.C."/>
            <person name="Ivanov N.V."/>
        </authorList>
    </citation>
    <scope>NUCLEOTIDE SEQUENCE [LARGE SCALE GENOMIC DNA]</scope>
</reference>
<dbReference type="PANTHER" id="PTHR33710:SF35">
    <property type="entry name" value="RNA-DIRECTED DNA POLYMERASE (REVERSE TRANSCRIPTASE)_ RIBONUCLEASE H"/>
    <property type="match status" value="1"/>
</dbReference>
<gene>
    <name evidence="3" type="primary">LOC107793986</name>
</gene>
<sequence length="499" mass="58908">MANKNGKIWFLWLGNYQTSVVDNKEQQLTIKMQYTPANCDLFLTAVCAKCTENERRELWSSLEDIHTHINGPWCIGGDFNIILDPDKNKGDNPYRMHRSFEFSNCMDNCEMVDLGFVGPRFTWCNNWRARKRIWKRLDRVFVNDLWAQLFQINMVKYLARAGSDHRPLLIKCQKEPQAGIKYFKFLDFWAEQPSFMNLVEEIWSIQVPGNPMWRLQQKLKLLSKSLTRWSKAKIGNVFEQVNIWEAKMVNLEEIDTINNTDQSREELNKGQAEYIKWLRMQDAILRQKAQQKWYEEGDSNTKYFHSFIRNRRCRLHLHTIKDHNVSWVQGDENISRVAVHHFKHLFNLQHQFSNHEVLNCIPKYITEEDNDMLNDIPNEDEIRDAVFSMNASSAAGLDEFNGTFYQKCWNIIKYDIVDFVQNYFNGRGMTKFYNHTCLILIPKVDSSTNFSEFRPISLSNFTGKIISKILSRRLNPMLEKIISINQSDFVKDGMITDNV</sequence>
<dbReference type="GeneID" id="107793986"/>
<dbReference type="PANTHER" id="PTHR33710">
    <property type="entry name" value="BNAC02G09200D PROTEIN"/>
    <property type="match status" value="1"/>
</dbReference>
<keyword evidence="2" id="KW-1185">Reference proteome</keyword>
<dbReference type="Pfam" id="PF03372">
    <property type="entry name" value="Exo_endo_phos"/>
    <property type="match status" value="1"/>
</dbReference>
<dbReference type="GO" id="GO:0003824">
    <property type="term" value="F:catalytic activity"/>
    <property type="evidence" value="ECO:0007669"/>
    <property type="project" value="InterPro"/>
</dbReference>
<proteinExistence type="predicted"/>
<dbReference type="Proteomes" id="UP000790787">
    <property type="component" value="Chromosome 14"/>
</dbReference>
<evidence type="ECO:0000313" key="2">
    <source>
        <dbReference type="Proteomes" id="UP000790787"/>
    </source>
</evidence>
<dbReference type="Gene3D" id="3.60.10.10">
    <property type="entry name" value="Endonuclease/exonuclease/phosphatase"/>
    <property type="match status" value="1"/>
</dbReference>
<dbReference type="OrthoDB" id="1748181at2759"/>
<dbReference type="InterPro" id="IPR036691">
    <property type="entry name" value="Endo/exonu/phosph_ase_sf"/>
</dbReference>
<protein>
    <submittedName>
        <fullName evidence="3">Uncharacterized protein LOC107793986</fullName>
    </submittedName>
</protein>
<dbReference type="InterPro" id="IPR005135">
    <property type="entry name" value="Endo/exonuclease/phosphatase"/>
</dbReference>